<dbReference type="InterPro" id="IPR013221">
    <property type="entry name" value="Mur_ligase_cen"/>
</dbReference>
<accession>A0A518BW41</accession>
<dbReference type="Pfam" id="PF02875">
    <property type="entry name" value="Mur_ligase_C"/>
    <property type="match status" value="1"/>
</dbReference>
<dbReference type="KEGG" id="mcad:Pan265_10370"/>
<comment type="catalytic activity">
    <reaction evidence="18">
        <text>(6S)-5,6,7,8-tetrahydrofolyl-(gamma-L-Glu)(n) + L-glutamate + ATP = (6S)-5,6,7,8-tetrahydrofolyl-(gamma-L-Glu)(n+1) + ADP + phosphate + H(+)</text>
        <dbReference type="Rhea" id="RHEA:10580"/>
        <dbReference type="Rhea" id="RHEA-COMP:14738"/>
        <dbReference type="Rhea" id="RHEA-COMP:14740"/>
        <dbReference type="ChEBI" id="CHEBI:15378"/>
        <dbReference type="ChEBI" id="CHEBI:29985"/>
        <dbReference type="ChEBI" id="CHEBI:30616"/>
        <dbReference type="ChEBI" id="CHEBI:43474"/>
        <dbReference type="ChEBI" id="CHEBI:141005"/>
        <dbReference type="ChEBI" id="CHEBI:456216"/>
        <dbReference type="EC" id="6.3.2.17"/>
    </reaction>
</comment>
<comment type="pathway">
    <text evidence="3">Cofactor biosynthesis; tetrahydrofolate biosynthesis; 7,8-dihydrofolate from 2-amino-4-hydroxy-6-hydroxymethyl-7,8-dihydropteridine diphosphate and 4-aminobenzoate: step 2/2.</text>
</comment>
<dbReference type="GO" id="GO:0046656">
    <property type="term" value="P:folic acid biosynthetic process"/>
    <property type="evidence" value="ECO:0007669"/>
    <property type="project" value="UniProtKB-KW"/>
</dbReference>
<keyword evidence="11 22" id="KW-0547">Nucleotide-binding</keyword>
<evidence type="ECO:0000256" key="1">
    <source>
        <dbReference type="ARBA" id="ARBA00001946"/>
    </source>
</evidence>
<evidence type="ECO:0000256" key="19">
    <source>
        <dbReference type="ARBA" id="ARBA00047808"/>
    </source>
</evidence>
<evidence type="ECO:0000313" key="25">
    <source>
        <dbReference type="EMBL" id="QDU71188.1"/>
    </source>
</evidence>
<sequence length="454" mass="49256">MTASSITNYTTGLKWLYEHTDHERLRLVKYDDKTFSLDRMRKLLDLLGNPHEQLKAVQIAGTKGKGSTCAMLSSMLEANGFTTGLYTSPHLVDLRERITINRSLISYNDMAELFKQIASVEDKFGEPGPTFFEIMTAAALLYFAEQAVDVAVLETGLGGRLDCVTAVNPIATGVTQISLDHTQWLGDDLPSIAREKAGIFKKGVPAFSVDQPPEVAAVLKEVAEEVGCPLKFNGKDVDFSYRFEASRELGPHTRVCLATNESQFDHLAVPLPGEHQAHNCGLALALLDSLKSHGFAMAEEHVVRGLAETTIAGRMEQVWSQPRVIIDGAHNAASIQALIKSLGAHINYDSLVIIFGTGLDKDVNGMLKELSLGADKLIFTRAKGNPRAVEPDDLLTKFGALSGKMAQTTDKLADAIKLAGRAVSRDDLIVVTGSFYLAGEARKLFADAAAKRGK</sequence>
<dbReference type="GO" id="GO:0005524">
    <property type="term" value="F:ATP binding"/>
    <property type="evidence" value="ECO:0007669"/>
    <property type="project" value="UniProtKB-KW"/>
</dbReference>
<evidence type="ECO:0000256" key="13">
    <source>
        <dbReference type="ARBA" id="ARBA00022842"/>
    </source>
</evidence>
<dbReference type="NCBIfam" id="TIGR01499">
    <property type="entry name" value="folC"/>
    <property type="match status" value="1"/>
</dbReference>
<dbReference type="EMBL" id="CP036280">
    <property type="protein sequence ID" value="QDU71188.1"/>
    <property type="molecule type" value="Genomic_DNA"/>
</dbReference>
<dbReference type="SUPFAM" id="SSF53244">
    <property type="entry name" value="MurD-like peptide ligases, peptide-binding domain"/>
    <property type="match status" value="1"/>
</dbReference>
<keyword evidence="14" id="KW-0289">Folate biosynthesis</keyword>
<feature type="domain" description="Mur ligase C-terminal" evidence="23">
    <location>
        <begin position="313"/>
        <end position="435"/>
    </location>
</feature>
<evidence type="ECO:0000256" key="4">
    <source>
        <dbReference type="ARBA" id="ARBA00005150"/>
    </source>
</evidence>
<organism evidence="25 26">
    <name type="scientific">Mucisphaera calidilacus</name>
    <dbReference type="NCBI Taxonomy" id="2527982"/>
    <lineage>
        <taxon>Bacteria</taxon>
        <taxon>Pseudomonadati</taxon>
        <taxon>Planctomycetota</taxon>
        <taxon>Phycisphaerae</taxon>
        <taxon>Phycisphaerales</taxon>
        <taxon>Phycisphaeraceae</taxon>
        <taxon>Mucisphaera</taxon>
    </lineage>
</organism>
<dbReference type="PANTHER" id="PTHR11136:SF0">
    <property type="entry name" value="DIHYDROFOLATE SYNTHETASE-RELATED"/>
    <property type="match status" value="1"/>
</dbReference>
<comment type="function">
    <text evidence="2">Functions in two distinct reactions of the de novo folate biosynthetic pathway. Catalyzes the addition of a glutamate residue to dihydropteroate (7,8-dihydropteroate or H2Pte) to form dihydrofolate (7,8-dihydrofolate monoglutamate or H2Pte-Glu). Also catalyzes successive additions of L-glutamate to tetrahydrofolate or 10-formyltetrahydrofolate or 5,10-methylenetetrahydrofolate, leading to folylpolyglutamate derivatives.</text>
</comment>
<evidence type="ECO:0000256" key="2">
    <source>
        <dbReference type="ARBA" id="ARBA00002714"/>
    </source>
</evidence>
<comment type="cofactor">
    <cofactor evidence="1">
        <name>Mg(2+)</name>
        <dbReference type="ChEBI" id="CHEBI:18420"/>
    </cofactor>
</comment>
<comment type="pathway">
    <text evidence="4">Cofactor biosynthesis; tetrahydrofolylpolyglutamate biosynthesis.</text>
</comment>
<dbReference type="Proteomes" id="UP000320386">
    <property type="component" value="Chromosome"/>
</dbReference>
<dbReference type="Gene3D" id="3.40.1190.10">
    <property type="entry name" value="Mur-like, catalytic domain"/>
    <property type="match status" value="1"/>
</dbReference>
<dbReference type="GO" id="GO:0046872">
    <property type="term" value="F:metal ion binding"/>
    <property type="evidence" value="ECO:0007669"/>
    <property type="project" value="UniProtKB-KW"/>
</dbReference>
<keyword evidence="12 22" id="KW-0067">ATP-binding</keyword>
<dbReference type="InterPro" id="IPR001645">
    <property type="entry name" value="Folylpolyglutamate_synth"/>
</dbReference>
<comment type="catalytic activity">
    <reaction evidence="21">
        <text>7,8-dihydropteroate + L-glutamate + ATP = 7,8-dihydrofolate + ADP + phosphate + H(+)</text>
        <dbReference type="Rhea" id="RHEA:23584"/>
        <dbReference type="ChEBI" id="CHEBI:15378"/>
        <dbReference type="ChEBI" id="CHEBI:17839"/>
        <dbReference type="ChEBI" id="CHEBI:29985"/>
        <dbReference type="ChEBI" id="CHEBI:30616"/>
        <dbReference type="ChEBI" id="CHEBI:43474"/>
        <dbReference type="ChEBI" id="CHEBI:57451"/>
        <dbReference type="ChEBI" id="CHEBI:456216"/>
        <dbReference type="EC" id="6.3.2.12"/>
    </reaction>
</comment>
<dbReference type="InterPro" id="IPR004101">
    <property type="entry name" value="Mur_ligase_C"/>
</dbReference>
<dbReference type="InterPro" id="IPR036615">
    <property type="entry name" value="Mur_ligase_C_dom_sf"/>
</dbReference>
<comment type="similarity">
    <text evidence="5 22">Belongs to the folylpolyglutamate synthase family.</text>
</comment>
<evidence type="ECO:0000259" key="24">
    <source>
        <dbReference type="Pfam" id="PF08245"/>
    </source>
</evidence>
<evidence type="ECO:0000256" key="16">
    <source>
        <dbReference type="ARBA" id="ARBA00030592"/>
    </source>
</evidence>
<feature type="domain" description="Mur ligase central" evidence="24">
    <location>
        <begin position="59"/>
        <end position="286"/>
    </location>
</feature>
<evidence type="ECO:0000256" key="3">
    <source>
        <dbReference type="ARBA" id="ARBA00004799"/>
    </source>
</evidence>
<proteinExistence type="inferred from homology"/>
<evidence type="ECO:0000259" key="23">
    <source>
        <dbReference type="Pfam" id="PF02875"/>
    </source>
</evidence>
<evidence type="ECO:0000256" key="8">
    <source>
        <dbReference type="ARBA" id="ARBA00019357"/>
    </source>
</evidence>
<dbReference type="FunFam" id="3.40.1190.10:FF:000011">
    <property type="entry name" value="Folylpolyglutamate synthase/dihydrofolate synthase"/>
    <property type="match status" value="1"/>
</dbReference>
<comment type="catalytic activity">
    <reaction evidence="20">
        <text>(6R)-5,10-methylenetetrahydrofolyl-(gamma-L-Glu)(n) + L-glutamate + ATP = (6R)-5,10-methylenetetrahydrofolyl-(gamma-L-Glu)(n+1) + ADP + phosphate + H(+)</text>
        <dbReference type="Rhea" id="RHEA:51912"/>
        <dbReference type="Rhea" id="RHEA-COMP:13257"/>
        <dbReference type="Rhea" id="RHEA-COMP:13258"/>
        <dbReference type="ChEBI" id="CHEBI:15378"/>
        <dbReference type="ChEBI" id="CHEBI:29985"/>
        <dbReference type="ChEBI" id="CHEBI:30616"/>
        <dbReference type="ChEBI" id="CHEBI:43474"/>
        <dbReference type="ChEBI" id="CHEBI:136572"/>
        <dbReference type="ChEBI" id="CHEBI:456216"/>
        <dbReference type="EC" id="6.3.2.17"/>
    </reaction>
</comment>
<dbReference type="InterPro" id="IPR036565">
    <property type="entry name" value="Mur-like_cat_sf"/>
</dbReference>
<evidence type="ECO:0000256" key="15">
    <source>
        <dbReference type="ARBA" id="ARBA00030048"/>
    </source>
</evidence>
<evidence type="ECO:0000256" key="9">
    <source>
        <dbReference type="ARBA" id="ARBA00022598"/>
    </source>
</evidence>
<keyword evidence="26" id="KW-1185">Reference proteome</keyword>
<dbReference type="InterPro" id="IPR018109">
    <property type="entry name" value="Folylpolyglutamate_synth_CS"/>
</dbReference>
<dbReference type="PIRSF" id="PIRSF001563">
    <property type="entry name" value="Folylpolyglu_synth"/>
    <property type="match status" value="1"/>
</dbReference>
<dbReference type="PANTHER" id="PTHR11136">
    <property type="entry name" value="FOLYLPOLYGLUTAMATE SYNTHASE-RELATED"/>
    <property type="match status" value="1"/>
</dbReference>
<evidence type="ECO:0000256" key="11">
    <source>
        <dbReference type="ARBA" id="ARBA00022741"/>
    </source>
</evidence>
<protein>
    <recommendedName>
        <fullName evidence="8">Dihydrofolate synthase/folylpolyglutamate synthase</fullName>
        <ecNumber evidence="6">6.3.2.12</ecNumber>
        <ecNumber evidence="7">6.3.2.17</ecNumber>
    </recommendedName>
    <alternativeName>
        <fullName evidence="17">Folylpoly-gamma-glutamate synthetase-dihydrofolate synthetase</fullName>
    </alternativeName>
    <alternativeName>
        <fullName evidence="15">Folylpolyglutamate synthetase</fullName>
    </alternativeName>
    <alternativeName>
        <fullName evidence="16">Tetrahydrofolylpolyglutamate synthase</fullName>
    </alternativeName>
</protein>
<dbReference type="GO" id="GO:0008841">
    <property type="term" value="F:dihydrofolate synthase activity"/>
    <property type="evidence" value="ECO:0007669"/>
    <property type="project" value="UniProtKB-EC"/>
</dbReference>
<dbReference type="SUPFAM" id="SSF53623">
    <property type="entry name" value="MurD-like peptide ligases, catalytic domain"/>
    <property type="match status" value="1"/>
</dbReference>
<dbReference type="EC" id="6.3.2.17" evidence="7"/>
<dbReference type="Gene3D" id="3.90.190.20">
    <property type="entry name" value="Mur ligase, C-terminal domain"/>
    <property type="match status" value="1"/>
</dbReference>
<keyword evidence="10" id="KW-0479">Metal-binding</keyword>
<dbReference type="GO" id="GO:0005737">
    <property type="term" value="C:cytoplasm"/>
    <property type="evidence" value="ECO:0007669"/>
    <property type="project" value="TreeGrafter"/>
</dbReference>
<evidence type="ECO:0000256" key="14">
    <source>
        <dbReference type="ARBA" id="ARBA00022909"/>
    </source>
</evidence>
<dbReference type="AlphaFoldDB" id="A0A518BW41"/>
<keyword evidence="13" id="KW-0460">Magnesium</keyword>
<comment type="catalytic activity">
    <reaction evidence="19">
        <text>10-formyltetrahydrofolyl-(gamma-L-Glu)(n) + L-glutamate + ATP = 10-formyltetrahydrofolyl-(gamma-L-Glu)(n+1) + ADP + phosphate + H(+)</text>
        <dbReference type="Rhea" id="RHEA:51904"/>
        <dbReference type="Rhea" id="RHEA-COMP:13088"/>
        <dbReference type="Rhea" id="RHEA-COMP:14300"/>
        <dbReference type="ChEBI" id="CHEBI:15378"/>
        <dbReference type="ChEBI" id="CHEBI:29985"/>
        <dbReference type="ChEBI" id="CHEBI:30616"/>
        <dbReference type="ChEBI" id="CHEBI:43474"/>
        <dbReference type="ChEBI" id="CHEBI:134413"/>
        <dbReference type="ChEBI" id="CHEBI:456216"/>
        <dbReference type="EC" id="6.3.2.17"/>
    </reaction>
</comment>
<dbReference type="GO" id="GO:0004326">
    <property type="term" value="F:tetrahydrofolylpolyglutamate synthase activity"/>
    <property type="evidence" value="ECO:0007669"/>
    <property type="project" value="UniProtKB-EC"/>
</dbReference>
<evidence type="ECO:0000256" key="5">
    <source>
        <dbReference type="ARBA" id="ARBA00008276"/>
    </source>
</evidence>
<evidence type="ECO:0000256" key="17">
    <source>
        <dbReference type="ARBA" id="ARBA00032510"/>
    </source>
</evidence>
<evidence type="ECO:0000256" key="10">
    <source>
        <dbReference type="ARBA" id="ARBA00022723"/>
    </source>
</evidence>
<evidence type="ECO:0000256" key="7">
    <source>
        <dbReference type="ARBA" id="ARBA00013025"/>
    </source>
</evidence>
<evidence type="ECO:0000256" key="12">
    <source>
        <dbReference type="ARBA" id="ARBA00022840"/>
    </source>
</evidence>
<keyword evidence="9 22" id="KW-0436">Ligase</keyword>
<evidence type="ECO:0000256" key="20">
    <source>
        <dbReference type="ARBA" id="ARBA00049035"/>
    </source>
</evidence>
<evidence type="ECO:0000313" key="26">
    <source>
        <dbReference type="Proteomes" id="UP000320386"/>
    </source>
</evidence>
<evidence type="ECO:0000256" key="21">
    <source>
        <dbReference type="ARBA" id="ARBA00049161"/>
    </source>
</evidence>
<dbReference type="PROSITE" id="PS01011">
    <property type="entry name" value="FOLYLPOLYGLU_SYNT_1"/>
    <property type="match status" value="1"/>
</dbReference>
<reference evidence="25 26" key="1">
    <citation type="submission" date="2019-02" db="EMBL/GenBank/DDBJ databases">
        <title>Deep-cultivation of Planctomycetes and their phenomic and genomic characterization uncovers novel biology.</title>
        <authorList>
            <person name="Wiegand S."/>
            <person name="Jogler M."/>
            <person name="Boedeker C."/>
            <person name="Pinto D."/>
            <person name="Vollmers J."/>
            <person name="Rivas-Marin E."/>
            <person name="Kohn T."/>
            <person name="Peeters S.H."/>
            <person name="Heuer A."/>
            <person name="Rast P."/>
            <person name="Oberbeckmann S."/>
            <person name="Bunk B."/>
            <person name="Jeske O."/>
            <person name="Meyerdierks A."/>
            <person name="Storesund J.E."/>
            <person name="Kallscheuer N."/>
            <person name="Luecker S."/>
            <person name="Lage O.M."/>
            <person name="Pohl T."/>
            <person name="Merkel B.J."/>
            <person name="Hornburger P."/>
            <person name="Mueller R.-W."/>
            <person name="Bruemmer F."/>
            <person name="Labrenz M."/>
            <person name="Spormann A.M."/>
            <person name="Op den Camp H."/>
            <person name="Overmann J."/>
            <person name="Amann R."/>
            <person name="Jetten M.S.M."/>
            <person name="Mascher T."/>
            <person name="Medema M.H."/>
            <person name="Devos D.P."/>
            <person name="Kaster A.-K."/>
            <person name="Ovreas L."/>
            <person name="Rohde M."/>
            <person name="Galperin M.Y."/>
            <person name="Jogler C."/>
        </authorList>
    </citation>
    <scope>NUCLEOTIDE SEQUENCE [LARGE SCALE GENOMIC DNA]</scope>
    <source>
        <strain evidence="25 26">Pan265</strain>
    </source>
</reference>
<evidence type="ECO:0000256" key="22">
    <source>
        <dbReference type="PIRNR" id="PIRNR001563"/>
    </source>
</evidence>
<evidence type="ECO:0000256" key="6">
    <source>
        <dbReference type="ARBA" id="ARBA00013023"/>
    </source>
</evidence>
<evidence type="ECO:0000256" key="18">
    <source>
        <dbReference type="ARBA" id="ARBA00047493"/>
    </source>
</evidence>
<name>A0A518BW41_9BACT</name>
<dbReference type="EC" id="6.3.2.12" evidence="6"/>
<dbReference type="Pfam" id="PF08245">
    <property type="entry name" value="Mur_ligase_M"/>
    <property type="match status" value="1"/>
</dbReference>
<dbReference type="RefSeq" id="WP_236254717.1">
    <property type="nucleotide sequence ID" value="NZ_CP036280.1"/>
</dbReference>
<gene>
    <name evidence="25" type="ORF">Pan265_10370</name>
</gene>